<keyword evidence="8" id="KW-1185">Reference proteome</keyword>
<proteinExistence type="predicted"/>
<accession>A0A7C9FMZ4</accession>
<feature type="domain" description="SLC26A/SulP transporter" evidence="6">
    <location>
        <begin position="12"/>
        <end position="397"/>
    </location>
</feature>
<evidence type="ECO:0000256" key="2">
    <source>
        <dbReference type="ARBA" id="ARBA00022692"/>
    </source>
</evidence>
<evidence type="ECO:0000256" key="4">
    <source>
        <dbReference type="ARBA" id="ARBA00023136"/>
    </source>
</evidence>
<reference evidence="7 8" key="1">
    <citation type="submission" date="2019-10" db="EMBL/GenBank/DDBJ databases">
        <title>Draft Genome Sequence of Cytophagaceae sp. SJW1-29.</title>
        <authorList>
            <person name="Choi A."/>
        </authorList>
    </citation>
    <scope>NUCLEOTIDE SEQUENCE [LARGE SCALE GENOMIC DNA]</scope>
    <source>
        <strain evidence="7 8">SJW1-29</strain>
    </source>
</reference>
<dbReference type="RefSeq" id="WP_152756637.1">
    <property type="nucleotide sequence ID" value="NZ_WHLY01000002.1"/>
</dbReference>
<protein>
    <submittedName>
        <fullName evidence="7">SulP family inorganic anion transporter</fullName>
    </submittedName>
</protein>
<comment type="caution">
    <text evidence="7">The sequence shown here is derived from an EMBL/GenBank/DDBJ whole genome shotgun (WGS) entry which is preliminary data.</text>
</comment>
<gene>
    <name evidence="7" type="ORF">GBK04_02745</name>
</gene>
<dbReference type="EMBL" id="WHLY01000002">
    <property type="protein sequence ID" value="MPR32291.1"/>
    <property type="molecule type" value="Genomic_DNA"/>
</dbReference>
<evidence type="ECO:0000256" key="5">
    <source>
        <dbReference type="SAM" id="Phobius"/>
    </source>
</evidence>
<organism evidence="7 8">
    <name type="scientific">Salmonirosea aquatica</name>
    <dbReference type="NCBI Taxonomy" id="2654236"/>
    <lineage>
        <taxon>Bacteria</taxon>
        <taxon>Pseudomonadati</taxon>
        <taxon>Bacteroidota</taxon>
        <taxon>Cytophagia</taxon>
        <taxon>Cytophagales</taxon>
        <taxon>Spirosomataceae</taxon>
        <taxon>Salmonirosea</taxon>
    </lineage>
</organism>
<dbReference type="GO" id="GO:0016020">
    <property type="term" value="C:membrane"/>
    <property type="evidence" value="ECO:0007669"/>
    <property type="project" value="UniProtKB-SubCell"/>
</dbReference>
<name>A0A7C9FMZ4_9BACT</name>
<feature type="transmembrane region" description="Helical" evidence="5">
    <location>
        <begin position="16"/>
        <end position="36"/>
    </location>
</feature>
<dbReference type="GO" id="GO:0055085">
    <property type="term" value="P:transmembrane transport"/>
    <property type="evidence" value="ECO:0007669"/>
    <property type="project" value="InterPro"/>
</dbReference>
<sequence>MSEVKKNLFANLKSDLPAGLVVSLVALPLCLGIALASTGRPDLLFSGIIAGIVGGIVVGFVSGSPLGVSGPAAGLVVIVLGALESLGSFEAFLLAVVLAGVIQIVAGFLNAGIIGYYFPSSVIKGMLAAIGITLILKEIPHAFGYDKDFFGDDAFTQFDGHNTFTEIYYSIRYSHTGAIIISLVSLGLLILFERPFMKKIQLFRFLPGALFVVVLGVVLNKLFPALQPEWALRGEHLVQLPVASNAQEFLSFFTLPDFSAFTNPHVYTVAFTLAIVASLETLLCVEATDKLDPYKRNTPTNRELKAQGIGNVVSGLIGGLPITQVIVRSSANISSGGKTKLSTIFHGLILLVTVIFIPYYMNMIPLASLAAILLLVGYKLSKVSLYRNMYKLGWEQFIPFIVTILAILMTDLLRGIAIGMVVAIYYILRKNYRHSYYYKKEKHQQGDVITLQLSEEVTFLNKGSIDHTLQNLPHNSTVVIDGSKSLDIDYDVLEIIQDFKNHTAPSRNITVKTKNIKGVEVTGGH</sequence>
<feature type="transmembrane region" description="Helical" evidence="5">
    <location>
        <begin position="397"/>
        <end position="428"/>
    </location>
</feature>
<dbReference type="InterPro" id="IPR001902">
    <property type="entry name" value="SLC26A/SulP_fam"/>
</dbReference>
<feature type="transmembrane region" description="Helical" evidence="5">
    <location>
        <begin position="43"/>
        <end position="62"/>
    </location>
</feature>
<keyword evidence="4 5" id="KW-0472">Membrane</keyword>
<evidence type="ECO:0000256" key="3">
    <source>
        <dbReference type="ARBA" id="ARBA00022989"/>
    </source>
</evidence>
<dbReference type="PANTHER" id="PTHR11814">
    <property type="entry name" value="SULFATE TRANSPORTER"/>
    <property type="match status" value="1"/>
</dbReference>
<evidence type="ECO:0000313" key="7">
    <source>
        <dbReference type="EMBL" id="MPR32291.1"/>
    </source>
</evidence>
<keyword evidence="2 5" id="KW-0812">Transmembrane</keyword>
<dbReference type="InterPro" id="IPR011547">
    <property type="entry name" value="SLC26A/SulP_dom"/>
</dbReference>
<dbReference type="Pfam" id="PF00916">
    <property type="entry name" value="Sulfate_transp"/>
    <property type="match status" value="1"/>
</dbReference>
<feature type="transmembrane region" description="Helical" evidence="5">
    <location>
        <begin position="173"/>
        <end position="192"/>
    </location>
</feature>
<keyword evidence="3 5" id="KW-1133">Transmembrane helix</keyword>
<dbReference type="Proteomes" id="UP000479293">
    <property type="component" value="Unassembled WGS sequence"/>
</dbReference>
<dbReference type="AlphaFoldDB" id="A0A7C9FMZ4"/>
<evidence type="ECO:0000259" key="6">
    <source>
        <dbReference type="Pfam" id="PF00916"/>
    </source>
</evidence>
<evidence type="ECO:0000313" key="8">
    <source>
        <dbReference type="Proteomes" id="UP000479293"/>
    </source>
</evidence>
<feature type="transmembrane region" description="Helical" evidence="5">
    <location>
        <begin position="204"/>
        <end position="223"/>
    </location>
</feature>
<feature type="transmembrane region" description="Helical" evidence="5">
    <location>
        <begin position="265"/>
        <end position="285"/>
    </location>
</feature>
<dbReference type="PRINTS" id="PR00173">
    <property type="entry name" value="EDTRNSPORT"/>
</dbReference>
<feature type="transmembrane region" description="Helical" evidence="5">
    <location>
        <begin position="93"/>
        <end position="118"/>
    </location>
</feature>
<comment type="subcellular location">
    <subcellularLocation>
        <location evidence="1">Membrane</location>
        <topology evidence="1">Multi-pass membrane protein</topology>
    </subcellularLocation>
</comment>
<feature type="transmembrane region" description="Helical" evidence="5">
    <location>
        <begin position="348"/>
        <end position="377"/>
    </location>
</feature>
<evidence type="ECO:0000256" key="1">
    <source>
        <dbReference type="ARBA" id="ARBA00004141"/>
    </source>
</evidence>